<gene>
    <name evidence="1" type="ORF">LCGC14_0818280</name>
</gene>
<proteinExistence type="predicted"/>
<reference evidence="1" key="1">
    <citation type="journal article" date="2015" name="Nature">
        <title>Complex archaea that bridge the gap between prokaryotes and eukaryotes.</title>
        <authorList>
            <person name="Spang A."/>
            <person name="Saw J.H."/>
            <person name="Jorgensen S.L."/>
            <person name="Zaremba-Niedzwiedzka K."/>
            <person name="Martijn J."/>
            <person name="Lind A.E."/>
            <person name="van Eijk R."/>
            <person name="Schleper C."/>
            <person name="Guy L."/>
            <person name="Ettema T.J."/>
        </authorList>
    </citation>
    <scope>NUCLEOTIDE SEQUENCE</scope>
</reference>
<dbReference type="EMBL" id="LAZR01002285">
    <property type="protein sequence ID" value="KKN31992.1"/>
    <property type="molecule type" value="Genomic_DNA"/>
</dbReference>
<organism evidence="1">
    <name type="scientific">marine sediment metagenome</name>
    <dbReference type="NCBI Taxonomy" id="412755"/>
    <lineage>
        <taxon>unclassified sequences</taxon>
        <taxon>metagenomes</taxon>
        <taxon>ecological metagenomes</taxon>
    </lineage>
</organism>
<sequence>MTAGHVNTYVLGDIVVLSVAFRDPTTGALTDPPGVNVLILLPGVRPALEFVFGVDVEVVNDAVGLYHMNYTTERERNHRYRWEGTGAIGAAMEGSFIVCDSDFF</sequence>
<comment type="caution">
    <text evidence="1">The sequence shown here is derived from an EMBL/GenBank/DDBJ whole genome shotgun (WGS) entry which is preliminary data.</text>
</comment>
<dbReference type="AlphaFoldDB" id="A0A0F9Q4Z0"/>
<accession>A0A0F9Q4Z0</accession>
<evidence type="ECO:0000313" key="1">
    <source>
        <dbReference type="EMBL" id="KKN31992.1"/>
    </source>
</evidence>
<name>A0A0F9Q4Z0_9ZZZZ</name>
<protein>
    <submittedName>
        <fullName evidence="1">Uncharacterized protein</fullName>
    </submittedName>
</protein>